<protein>
    <recommendedName>
        <fullName evidence="4">Secreted protein</fullName>
    </recommendedName>
</protein>
<evidence type="ECO:0000313" key="2">
    <source>
        <dbReference type="EMBL" id="MBV6342262.1"/>
    </source>
</evidence>
<name>A0ABS6S0U4_9BACT</name>
<feature type="chain" id="PRO_5046937766" description="Secreted protein" evidence="1">
    <location>
        <begin position="19"/>
        <end position="78"/>
    </location>
</feature>
<keyword evidence="1" id="KW-0732">Signal</keyword>
<evidence type="ECO:0008006" key="4">
    <source>
        <dbReference type="Google" id="ProtNLM"/>
    </source>
</evidence>
<dbReference type="RefSeq" id="WP_218252884.1">
    <property type="nucleotide sequence ID" value="NZ_JABXWD010000223.1"/>
</dbReference>
<proteinExistence type="predicted"/>
<gene>
    <name evidence="2" type="ORF">HWQ67_11755</name>
</gene>
<accession>A0ABS6S0U4</accession>
<sequence length="78" mass="8440">MKKLAALMMLAMQVFVISCNHTKTQEAGARQDSYGQLWQMTSTQNPPQAIPLHVAKTVEFKDASKATGVDAAPKLAHG</sequence>
<keyword evidence="3" id="KW-1185">Reference proteome</keyword>
<dbReference type="PROSITE" id="PS51257">
    <property type="entry name" value="PROKAR_LIPOPROTEIN"/>
    <property type="match status" value="1"/>
</dbReference>
<organism evidence="2 3">
    <name type="scientific">Candidatus Magnetobacterium casense</name>
    <dbReference type="NCBI Taxonomy" id="1455061"/>
    <lineage>
        <taxon>Bacteria</taxon>
        <taxon>Pseudomonadati</taxon>
        <taxon>Nitrospirota</taxon>
        <taxon>Thermodesulfovibrionia</taxon>
        <taxon>Thermodesulfovibrionales</taxon>
        <taxon>Candidatus Magnetobacteriaceae</taxon>
        <taxon>Candidatus Magnetobacterium</taxon>
    </lineage>
</organism>
<reference evidence="2 3" key="1">
    <citation type="journal article" date="2020" name="J Geophys Res Biogeosci">
        <title>Magnetotaxis as an Adaptation to Enable Bacterial Shuttling of Microbial Sulfur and Sulfur Cycling Across Aquatic Oxic#Anoxic Interfaces.</title>
        <authorList>
            <person name="Li J."/>
            <person name="Liu P."/>
            <person name="Wang J."/>
            <person name="Roberts A.P."/>
            <person name="Pan Y."/>
        </authorList>
    </citation>
    <scope>NUCLEOTIDE SEQUENCE [LARGE SCALE GENOMIC DNA]</scope>
    <source>
        <strain evidence="2 3">MYR-1_YQ</strain>
    </source>
</reference>
<evidence type="ECO:0000313" key="3">
    <source>
        <dbReference type="Proteomes" id="UP001196980"/>
    </source>
</evidence>
<comment type="caution">
    <text evidence="2">The sequence shown here is derived from an EMBL/GenBank/DDBJ whole genome shotgun (WGS) entry which is preliminary data.</text>
</comment>
<dbReference type="EMBL" id="JABXWD010000223">
    <property type="protein sequence ID" value="MBV6342262.1"/>
    <property type="molecule type" value="Genomic_DNA"/>
</dbReference>
<feature type="signal peptide" evidence="1">
    <location>
        <begin position="1"/>
        <end position="18"/>
    </location>
</feature>
<evidence type="ECO:0000256" key="1">
    <source>
        <dbReference type="SAM" id="SignalP"/>
    </source>
</evidence>
<dbReference type="Proteomes" id="UP001196980">
    <property type="component" value="Unassembled WGS sequence"/>
</dbReference>